<proteinExistence type="predicted"/>
<dbReference type="Gene3D" id="2.60.40.1930">
    <property type="match status" value="1"/>
</dbReference>
<dbReference type="AlphaFoldDB" id="A0A814GYL7"/>
<evidence type="ECO:0000313" key="3">
    <source>
        <dbReference type="Proteomes" id="UP000663879"/>
    </source>
</evidence>
<comment type="caution">
    <text evidence="2">The sequence shown here is derived from an EMBL/GenBank/DDBJ whole genome shotgun (WGS) entry which is preliminary data.</text>
</comment>
<name>A0A814GYL7_9BILA</name>
<accession>A0A814GYL7</accession>
<protein>
    <submittedName>
        <fullName evidence="2">Uncharacterized protein</fullName>
    </submittedName>
</protein>
<evidence type="ECO:0000313" key="2">
    <source>
        <dbReference type="EMBL" id="CAF1002903.1"/>
    </source>
</evidence>
<keyword evidence="1" id="KW-0732">Signal</keyword>
<dbReference type="PANTHER" id="PTHR11412:SF171">
    <property type="entry name" value="PREGNANCY ZONE PROTEIN-LIKE PROTEIN"/>
    <property type="match status" value="1"/>
</dbReference>
<reference evidence="2" key="1">
    <citation type="submission" date="2021-02" db="EMBL/GenBank/DDBJ databases">
        <authorList>
            <person name="Nowell W R."/>
        </authorList>
    </citation>
    <scope>NUCLEOTIDE SEQUENCE</scope>
    <source>
        <strain evidence="2">Ploen Becks lab</strain>
    </source>
</reference>
<sequence>MKITYSQALNCLTIFILCVLCLQQEIKPSFLATFPTSVIPGATAKFCINFENIDSQIQFTLEADHLVFKTVDKIVDPKIKSCFDIPIKEAISEFISDCKITITGSSLDNSYKFNDSKYFSIKKENYFRMIETDKPIYKPGDKLRVRVLTLNFELKPLLKKFKEIFVLDSSGSRINQWIEFNDTNGN</sequence>
<dbReference type="Proteomes" id="UP000663879">
    <property type="component" value="Unassembled WGS sequence"/>
</dbReference>
<dbReference type="InterPro" id="IPR050473">
    <property type="entry name" value="A2M/Complement_sys"/>
</dbReference>
<dbReference type="OrthoDB" id="6156464at2759"/>
<organism evidence="2 3">
    <name type="scientific">Brachionus calyciflorus</name>
    <dbReference type="NCBI Taxonomy" id="104777"/>
    <lineage>
        <taxon>Eukaryota</taxon>
        <taxon>Metazoa</taxon>
        <taxon>Spiralia</taxon>
        <taxon>Gnathifera</taxon>
        <taxon>Rotifera</taxon>
        <taxon>Eurotatoria</taxon>
        <taxon>Monogononta</taxon>
        <taxon>Pseudotrocha</taxon>
        <taxon>Ploima</taxon>
        <taxon>Brachionidae</taxon>
        <taxon>Brachionus</taxon>
    </lineage>
</organism>
<gene>
    <name evidence="2" type="ORF">OXX778_LOCUS16502</name>
</gene>
<keyword evidence="3" id="KW-1185">Reference proteome</keyword>
<evidence type="ECO:0000256" key="1">
    <source>
        <dbReference type="SAM" id="SignalP"/>
    </source>
</evidence>
<feature type="chain" id="PRO_5032828190" evidence="1">
    <location>
        <begin position="24"/>
        <end position="186"/>
    </location>
</feature>
<dbReference type="EMBL" id="CAJNOC010003917">
    <property type="protein sequence ID" value="CAF1002903.1"/>
    <property type="molecule type" value="Genomic_DNA"/>
</dbReference>
<dbReference type="PANTHER" id="PTHR11412">
    <property type="entry name" value="MACROGLOBULIN / COMPLEMENT"/>
    <property type="match status" value="1"/>
</dbReference>
<feature type="signal peptide" evidence="1">
    <location>
        <begin position="1"/>
        <end position="23"/>
    </location>
</feature>